<comment type="caution">
    <text evidence="2">The sequence shown here is derived from an EMBL/GenBank/DDBJ whole genome shotgun (WGS) entry which is preliminary data.</text>
</comment>
<reference evidence="2" key="1">
    <citation type="submission" date="2023-10" db="EMBL/GenBank/DDBJ databases">
        <title>Genome assembly of Pristionchus species.</title>
        <authorList>
            <person name="Yoshida K."/>
            <person name="Sommer R.J."/>
        </authorList>
    </citation>
    <scope>NUCLEOTIDE SEQUENCE</scope>
    <source>
        <strain evidence="2">RS5133</strain>
    </source>
</reference>
<accession>A0AAV5WXA6</accession>
<organism evidence="2 3">
    <name type="scientific">Pristionchus fissidentatus</name>
    <dbReference type="NCBI Taxonomy" id="1538716"/>
    <lineage>
        <taxon>Eukaryota</taxon>
        <taxon>Metazoa</taxon>
        <taxon>Ecdysozoa</taxon>
        <taxon>Nematoda</taxon>
        <taxon>Chromadorea</taxon>
        <taxon>Rhabditida</taxon>
        <taxon>Rhabditina</taxon>
        <taxon>Diplogasteromorpha</taxon>
        <taxon>Diplogasteroidea</taxon>
        <taxon>Neodiplogasteridae</taxon>
        <taxon>Pristionchus</taxon>
    </lineage>
</organism>
<sequence length="132" mass="14885">ETMRSLLILAAVIGISMEAIPCDVDVKLRSKTDKKFRVDLIVPSLKVKADNIIFNKADQNKKINVKGDDCDAAQWIIASHRLNETSHEWEQVGNLTAKFFGNGYVRVIFNDDLMPQIKDKMGVWSSEGSFWG</sequence>
<keyword evidence="1" id="KW-0732">Signal</keyword>
<evidence type="ECO:0000256" key="1">
    <source>
        <dbReference type="SAM" id="SignalP"/>
    </source>
</evidence>
<proteinExistence type="predicted"/>
<evidence type="ECO:0000313" key="2">
    <source>
        <dbReference type="EMBL" id="GMT35294.1"/>
    </source>
</evidence>
<feature type="non-terminal residue" evidence="2">
    <location>
        <position position="1"/>
    </location>
</feature>
<protein>
    <submittedName>
        <fullName evidence="2">Uncharacterized protein</fullName>
    </submittedName>
</protein>
<name>A0AAV5WXA6_9BILA</name>
<dbReference type="AlphaFoldDB" id="A0AAV5WXA6"/>
<gene>
    <name evidence="2" type="ORF">PFISCL1PPCAC_26591</name>
</gene>
<feature type="signal peptide" evidence="1">
    <location>
        <begin position="1"/>
        <end position="21"/>
    </location>
</feature>
<feature type="chain" id="PRO_5043517961" evidence="1">
    <location>
        <begin position="22"/>
        <end position="132"/>
    </location>
</feature>
<keyword evidence="3" id="KW-1185">Reference proteome</keyword>
<dbReference type="EMBL" id="BTSY01000007">
    <property type="protein sequence ID" value="GMT35294.1"/>
    <property type="molecule type" value="Genomic_DNA"/>
</dbReference>
<dbReference type="Proteomes" id="UP001432322">
    <property type="component" value="Unassembled WGS sequence"/>
</dbReference>
<evidence type="ECO:0000313" key="3">
    <source>
        <dbReference type="Proteomes" id="UP001432322"/>
    </source>
</evidence>